<keyword evidence="1" id="KW-0645">Protease</keyword>
<evidence type="ECO:0000313" key="2">
    <source>
        <dbReference type="Proteomes" id="UP000509303"/>
    </source>
</evidence>
<evidence type="ECO:0000313" key="1">
    <source>
        <dbReference type="EMBL" id="QKW50063.1"/>
    </source>
</evidence>
<protein>
    <submittedName>
        <fullName evidence="1">M6 family metalloprotease domain-containing protein</fullName>
    </submittedName>
</protein>
<proteinExistence type="predicted"/>
<dbReference type="PANTHER" id="PTHR41775">
    <property type="entry name" value="SECRETED PROTEIN-RELATED"/>
    <property type="match status" value="1"/>
</dbReference>
<accession>A0A7H8N6Q5</accession>
<gene>
    <name evidence="1" type="ORF">HUT08_11485</name>
</gene>
<dbReference type="EMBL" id="CP054929">
    <property type="protein sequence ID" value="QKW50063.1"/>
    <property type="molecule type" value="Genomic_DNA"/>
</dbReference>
<dbReference type="NCBIfam" id="TIGR03296">
    <property type="entry name" value="M6dom_TIGR03296"/>
    <property type="match status" value="1"/>
</dbReference>
<keyword evidence="1" id="KW-0482">Metalloprotease</keyword>
<dbReference type="GO" id="GO:0006508">
    <property type="term" value="P:proteolysis"/>
    <property type="evidence" value="ECO:0007669"/>
    <property type="project" value="UniProtKB-KW"/>
</dbReference>
<name>A0A7H8N6Q5_9ACTN</name>
<dbReference type="PANTHER" id="PTHR41775:SF1">
    <property type="entry name" value="PEPTIDASE M6-LIKE DOMAIN-CONTAINING PROTEIN"/>
    <property type="match status" value="1"/>
</dbReference>
<organism evidence="1 2">
    <name type="scientific">Streptomyces buecherae</name>
    <dbReference type="NCBI Taxonomy" id="2763006"/>
    <lineage>
        <taxon>Bacteria</taxon>
        <taxon>Bacillati</taxon>
        <taxon>Actinomycetota</taxon>
        <taxon>Actinomycetes</taxon>
        <taxon>Kitasatosporales</taxon>
        <taxon>Streptomycetaceae</taxon>
        <taxon>Streptomyces</taxon>
    </lineage>
</organism>
<dbReference type="Proteomes" id="UP000509303">
    <property type="component" value="Chromosome"/>
</dbReference>
<sequence length="436" mass="46289">MSSRPPGEVVVARSRAPARAGPLRRAAAVLTSLSAVIATTVVTGPAVAVGPGGPCALERTGAHHSEGLDTWNPEYPRPLGTLDAAMIFLSFPDARPTLTPTALAADHFPGTAQFFARASYGKFDLRVHPVRRWLAMPAPSTTYAIQRDWESDRRAAYLRDALATADPAVDFSRYDLVYLVADPGAPGVDADATKVVNLDRPLTVDGAKLRRLVTVFEQHPPDHNVLAHETGHVFDLPDLYHRPSDGKGDWDTHVGDWDLMGSQFGMAPEPFGWHKWKLGWLGGREVVCVHRPGTTLHTLDPLGAPRTPGAPGHPRVVVVRTGPESALVIEARGAYGNDAGTCSEGVLIYRVRSGTASAEGPVKVIDGHPDAGACESASVYPDLADAPLDVGESYAAPEDGVRVSVEDATVADAYTEGGPEGRGATWTVKVTHDPVG</sequence>
<dbReference type="InterPro" id="IPR008757">
    <property type="entry name" value="Peptidase_M6-like_domain"/>
</dbReference>
<dbReference type="AlphaFoldDB" id="A0A7H8N6Q5"/>
<keyword evidence="2" id="KW-1185">Reference proteome</keyword>
<dbReference type="GO" id="GO:0008237">
    <property type="term" value="F:metallopeptidase activity"/>
    <property type="evidence" value="ECO:0007669"/>
    <property type="project" value="UniProtKB-KW"/>
</dbReference>
<keyword evidence="1" id="KW-0378">Hydrolase</keyword>
<reference evidence="1 2" key="1">
    <citation type="submission" date="2020-06" db="EMBL/GenBank/DDBJ databases">
        <title>Genome mining for natural products.</title>
        <authorList>
            <person name="Zhang B."/>
            <person name="Shi J."/>
            <person name="Ge H."/>
        </authorList>
    </citation>
    <scope>NUCLEOTIDE SEQUENCE [LARGE SCALE GENOMIC DNA]</scope>
    <source>
        <strain evidence="1 2">NA00687</strain>
    </source>
</reference>